<evidence type="ECO:0000256" key="5">
    <source>
        <dbReference type="SAM" id="MobiDB-lite"/>
    </source>
</evidence>
<accession>A0A2G5NV85</accession>
<protein>
    <submittedName>
        <fullName evidence="7">Phage holin</fullName>
    </submittedName>
</protein>
<keyword evidence="4 6" id="KW-0472">Membrane</keyword>
<evidence type="ECO:0000256" key="6">
    <source>
        <dbReference type="SAM" id="Phobius"/>
    </source>
</evidence>
<evidence type="ECO:0000256" key="2">
    <source>
        <dbReference type="ARBA" id="ARBA00022692"/>
    </source>
</evidence>
<dbReference type="NCBIfam" id="TIGR01592">
    <property type="entry name" value="holin_SPP1"/>
    <property type="match status" value="1"/>
</dbReference>
<proteinExistence type="predicted"/>
<feature type="transmembrane region" description="Helical" evidence="6">
    <location>
        <begin position="42"/>
        <end position="58"/>
    </location>
</feature>
<sequence length="113" mass="12782">MKKIDGYTLARLVNLTLALINAALVMFDKSPLPFVEEDVEEFVMLLWLVFSSCLAYWYNNNHTENAQKAQEFKKQLDQGEVDFKGPKVVQEESEINVDNSDNPNEGLGGGRVD</sequence>
<gene>
    <name evidence="7" type="ORF">BFS35_012075</name>
</gene>
<feature type="region of interest" description="Disordered" evidence="5">
    <location>
        <begin position="91"/>
        <end position="113"/>
    </location>
</feature>
<evidence type="ECO:0000256" key="1">
    <source>
        <dbReference type="ARBA" id="ARBA00004370"/>
    </source>
</evidence>
<dbReference type="AlphaFoldDB" id="A0A2G5NV85"/>
<dbReference type="Proteomes" id="UP000229523">
    <property type="component" value="Unassembled WGS sequence"/>
</dbReference>
<feature type="transmembrane region" description="Helical" evidence="6">
    <location>
        <begin position="12"/>
        <end position="30"/>
    </location>
</feature>
<dbReference type="Pfam" id="PF04688">
    <property type="entry name" value="Holin_SPP1"/>
    <property type="match status" value="1"/>
</dbReference>
<keyword evidence="8" id="KW-1185">Reference proteome</keyword>
<organism evidence="7 8">
    <name type="scientific">Macrococcoides goetzii</name>
    <dbReference type="NCBI Taxonomy" id="1891097"/>
    <lineage>
        <taxon>Bacteria</taxon>
        <taxon>Bacillati</taxon>
        <taxon>Bacillota</taxon>
        <taxon>Bacilli</taxon>
        <taxon>Bacillales</taxon>
        <taxon>Staphylococcaceae</taxon>
        <taxon>Macrococcoides</taxon>
    </lineage>
</organism>
<evidence type="ECO:0000313" key="7">
    <source>
        <dbReference type="EMBL" id="RAI79290.1"/>
    </source>
</evidence>
<dbReference type="InterPro" id="IPR006479">
    <property type="entry name" value="Holin"/>
</dbReference>
<dbReference type="RefSeq" id="WP_099576890.1">
    <property type="nucleotide sequence ID" value="NZ_MJBI02000009.1"/>
</dbReference>
<name>A0A2G5NV85_9STAP</name>
<evidence type="ECO:0000313" key="8">
    <source>
        <dbReference type="Proteomes" id="UP000229523"/>
    </source>
</evidence>
<evidence type="ECO:0000256" key="3">
    <source>
        <dbReference type="ARBA" id="ARBA00022989"/>
    </source>
</evidence>
<keyword evidence="3 6" id="KW-1133">Transmembrane helix</keyword>
<evidence type="ECO:0000256" key="4">
    <source>
        <dbReference type="ARBA" id="ARBA00023136"/>
    </source>
</evidence>
<dbReference type="EMBL" id="MJBI02000009">
    <property type="protein sequence ID" value="RAI79290.1"/>
    <property type="molecule type" value="Genomic_DNA"/>
</dbReference>
<keyword evidence="2 6" id="KW-0812">Transmembrane</keyword>
<dbReference type="GO" id="GO:0016020">
    <property type="term" value="C:membrane"/>
    <property type="evidence" value="ECO:0007669"/>
    <property type="project" value="UniProtKB-SubCell"/>
</dbReference>
<comment type="subcellular location">
    <subcellularLocation>
        <location evidence="1">Membrane</location>
    </subcellularLocation>
</comment>
<reference evidence="7 8" key="1">
    <citation type="journal article" date="2018" name="Front. Microbiol.">
        <title>Description and Comparative Genomics of Macrococcus caseolyticus subsp. hominis subsp. nov., Macrococcus goetzii sp. nov., Macrococcus epidermidis sp. nov., and Macrococcus bohemicus sp. nov., Novel Macrococci From Human Clinical Material With Virulence Potential and Suspected Uptake of Foreign DNA by Natural Transformation.</title>
        <authorList>
            <person name="Maslanova I."/>
            <person name="Wertheimer Z."/>
            <person name="Sedlacek I."/>
            <person name="Svec P."/>
            <person name="Indrakova A."/>
            <person name="Kovarovic V."/>
            <person name="Schumann P."/>
            <person name="Sproer C."/>
            <person name="Kralova S."/>
            <person name="Sedo O."/>
            <person name="Kristofova L."/>
            <person name="Vrbovska V."/>
            <person name="Fuzik T."/>
            <person name="Petras P."/>
            <person name="Zdrahal Z."/>
            <person name="Ruzickova V."/>
            <person name="Doskar J."/>
            <person name="Pantucek R."/>
        </authorList>
    </citation>
    <scope>NUCLEOTIDE SEQUENCE [LARGE SCALE GENOMIC DNA]</scope>
    <source>
        <strain evidence="7 8">CCM 4927</strain>
    </source>
</reference>
<comment type="caution">
    <text evidence="7">The sequence shown here is derived from an EMBL/GenBank/DDBJ whole genome shotgun (WGS) entry which is preliminary data.</text>
</comment>